<dbReference type="RefSeq" id="WP_345213804.1">
    <property type="nucleotide sequence ID" value="NZ_BAABFT010000021.1"/>
</dbReference>
<sequence>MNQYLNQASHNKNFLNCVEANFDDRFFDWKITITFYIAIHLLKALAKERKKNIGDTHHEIANSLDASRCAKPVMQFPPNIWKAYKRLFDYSKSSRYDGIVDHNIQELAKQADYKQVTLLFTSFKSYMDSQKITIS</sequence>
<protein>
    <recommendedName>
        <fullName evidence="3">HEPN domain-containing protein</fullName>
    </recommendedName>
</protein>
<dbReference type="EMBL" id="BAABFT010000021">
    <property type="protein sequence ID" value="GAA4338530.1"/>
    <property type="molecule type" value="Genomic_DNA"/>
</dbReference>
<evidence type="ECO:0008006" key="3">
    <source>
        <dbReference type="Google" id="ProtNLM"/>
    </source>
</evidence>
<gene>
    <name evidence="1" type="ORF">GCM10023149_48550</name>
</gene>
<organism evidence="1 2">
    <name type="scientific">Mucilaginibacter gynuensis</name>
    <dbReference type="NCBI Taxonomy" id="1302236"/>
    <lineage>
        <taxon>Bacteria</taxon>
        <taxon>Pseudomonadati</taxon>
        <taxon>Bacteroidota</taxon>
        <taxon>Sphingobacteriia</taxon>
        <taxon>Sphingobacteriales</taxon>
        <taxon>Sphingobacteriaceae</taxon>
        <taxon>Mucilaginibacter</taxon>
    </lineage>
</organism>
<dbReference type="Proteomes" id="UP001500582">
    <property type="component" value="Unassembled WGS sequence"/>
</dbReference>
<reference evidence="2" key="1">
    <citation type="journal article" date="2019" name="Int. J. Syst. Evol. Microbiol.">
        <title>The Global Catalogue of Microorganisms (GCM) 10K type strain sequencing project: providing services to taxonomists for standard genome sequencing and annotation.</title>
        <authorList>
            <consortium name="The Broad Institute Genomics Platform"/>
            <consortium name="The Broad Institute Genome Sequencing Center for Infectious Disease"/>
            <person name="Wu L."/>
            <person name="Ma J."/>
        </authorList>
    </citation>
    <scope>NUCLEOTIDE SEQUENCE [LARGE SCALE GENOMIC DNA]</scope>
    <source>
        <strain evidence="2">JCM 17705</strain>
    </source>
</reference>
<evidence type="ECO:0000313" key="2">
    <source>
        <dbReference type="Proteomes" id="UP001500582"/>
    </source>
</evidence>
<accession>A0ABP8HF68</accession>
<name>A0ABP8HF68_9SPHI</name>
<comment type="caution">
    <text evidence="1">The sequence shown here is derived from an EMBL/GenBank/DDBJ whole genome shotgun (WGS) entry which is preliminary data.</text>
</comment>
<proteinExistence type="predicted"/>
<evidence type="ECO:0000313" key="1">
    <source>
        <dbReference type="EMBL" id="GAA4338530.1"/>
    </source>
</evidence>
<keyword evidence="2" id="KW-1185">Reference proteome</keyword>